<dbReference type="InterPro" id="IPR029052">
    <property type="entry name" value="Metallo-depent_PP-like"/>
</dbReference>
<dbReference type="Gene3D" id="3.60.21.10">
    <property type="match status" value="1"/>
</dbReference>
<dbReference type="AlphaFoldDB" id="A0A2W5T527"/>
<proteinExistence type="predicted"/>
<dbReference type="SUPFAM" id="SSF56300">
    <property type="entry name" value="Metallo-dependent phosphatases"/>
    <property type="match status" value="1"/>
</dbReference>
<dbReference type="Pfam" id="PF00149">
    <property type="entry name" value="Metallophos"/>
    <property type="match status" value="1"/>
</dbReference>
<feature type="region of interest" description="Disordered" evidence="1">
    <location>
        <begin position="245"/>
        <end position="277"/>
    </location>
</feature>
<dbReference type="EMBL" id="QFQP01000017">
    <property type="protein sequence ID" value="PZR10540.1"/>
    <property type="molecule type" value="Genomic_DNA"/>
</dbReference>
<feature type="domain" description="Calcineurin-like phosphoesterase" evidence="2">
    <location>
        <begin position="100"/>
        <end position="412"/>
    </location>
</feature>
<organism evidence="3 4">
    <name type="scientific">Archangium gephyra</name>
    <dbReference type="NCBI Taxonomy" id="48"/>
    <lineage>
        <taxon>Bacteria</taxon>
        <taxon>Pseudomonadati</taxon>
        <taxon>Myxococcota</taxon>
        <taxon>Myxococcia</taxon>
        <taxon>Myxococcales</taxon>
        <taxon>Cystobacterineae</taxon>
        <taxon>Archangiaceae</taxon>
        <taxon>Archangium</taxon>
    </lineage>
</organism>
<dbReference type="InterPro" id="IPR004843">
    <property type="entry name" value="Calcineurin-like_PHP"/>
</dbReference>
<evidence type="ECO:0000259" key="2">
    <source>
        <dbReference type="Pfam" id="PF00149"/>
    </source>
</evidence>
<feature type="region of interest" description="Disordered" evidence="1">
    <location>
        <begin position="190"/>
        <end position="214"/>
    </location>
</feature>
<evidence type="ECO:0000256" key="1">
    <source>
        <dbReference type="SAM" id="MobiDB-lite"/>
    </source>
</evidence>
<gene>
    <name evidence="3" type="ORF">DI536_20070</name>
</gene>
<feature type="compositionally biased region" description="Acidic residues" evidence="1">
    <location>
        <begin position="190"/>
        <end position="200"/>
    </location>
</feature>
<sequence length="504" mass="53965">MKYAIVVVVFALSCGEVKEPEGLPRLPPLSAAPLATEQRWGATKPVTPQMNRPPTNPAQLGWLLDNGFGDVRLVAGLQSSTQTIDGASPPAAGANRKLLLRFVHLADTQLTDDESPARVVSLDQMGPTSGAFRPQEAWGCHALNAAVRTINRVHRDTPIDLVMLGGDNIDNAQRNEARWFRTVLGGADSLECDSGDDDDPTPGPSNDPKDPFHVEGLSVPWRWVTGNHDVLNQGNFPITEQLRAMSKGTEASVGTRDGSKPGGGPTTEGPVAADDEREPMNGAELLTFISDDGDGHGLRTAGATTDGKAFYAIDVGDSLRLVVLDTAAPTGGSDGLLLRTDVDARVKPLLDEAEAQGRYVLLFSHHAARALTDGSGFGGSQQSGAMLTAEWREFLGAYPHVVMHIAAHSHEYRAGVARPLGGHPFFETESASLTDWPAQVRMFEVWNEDNGLLHVRAVPLDFSEENDALAAEFRRRSAADFTSGWAGATAGDEGAVDFWFPVVR</sequence>
<accession>A0A2W5T527</accession>
<protein>
    <recommendedName>
        <fullName evidence="2">Calcineurin-like phosphoesterase domain-containing protein</fullName>
    </recommendedName>
</protein>
<evidence type="ECO:0000313" key="4">
    <source>
        <dbReference type="Proteomes" id="UP000249061"/>
    </source>
</evidence>
<dbReference type="GO" id="GO:0016787">
    <property type="term" value="F:hydrolase activity"/>
    <property type="evidence" value="ECO:0007669"/>
    <property type="project" value="InterPro"/>
</dbReference>
<evidence type="ECO:0000313" key="3">
    <source>
        <dbReference type="EMBL" id="PZR10540.1"/>
    </source>
</evidence>
<name>A0A2W5T527_9BACT</name>
<reference evidence="3 4" key="1">
    <citation type="submission" date="2017-08" db="EMBL/GenBank/DDBJ databases">
        <title>Infants hospitalized years apart are colonized by the same room-sourced microbial strains.</title>
        <authorList>
            <person name="Brooks B."/>
            <person name="Olm M.R."/>
            <person name="Firek B.A."/>
            <person name="Baker R."/>
            <person name="Thomas B.C."/>
            <person name="Morowitz M.J."/>
            <person name="Banfield J.F."/>
        </authorList>
    </citation>
    <scope>NUCLEOTIDE SEQUENCE [LARGE SCALE GENOMIC DNA]</scope>
    <source>
        <strain evidence="3">S2_003_000_R2_14</strain>
    </source>
</reference>
<comment type="caution">
    <text evidence="3">The sequence shown here is derived from an EMBL/GenBank/DDBJ whole genome shotgun (WGS) entry which is preliminary data.</text>
</comment>
<dbReference type="Proteomes" id="UP000249061">
    <property type="component" value="Unassembled WGS sequence"/>
</dbReference>